<evidence type="ECO:0000313" key="2">
    <source>
        <dbReference type="EMBL" id="CAB5346961.1"/>
    </source>
</evidence>
<evidence type="ECO:0000256" key="1">
    <source>
        <dbReference type="SAM" id="SignalP"/>
    </source>
</evidence>
<gene>
    <name evidence="2" type="ORF">CHRIB12_LOCUS4313</name>
</gene>
<organism evidence="2 3">
    <name type="scientific">Rhizophagus irregularis</name>
    <dbReference type="NCBI Taxonomy" id="588596"/>
    <lineage>
        <taxon>Eukaryota</taxon>
        <taxon>Fungi</taxon>
        <taxon>Fungi incertae sedis</taxon>
        <taxon>Mucoromycota</taxon>
        <taxon>Glomeromycotina</taxon>
        <taxon>Glomeromycetes</taxon>
        <taxon>Glomerales</taxon>
        <taxon>Glomeraceae</taxon>
        <taxon>Rhizophagus</taxon>
    </lineage>
</organism>
<proteinExistence type="predicted"/>
<dbReference type="Proteomes" id="UP000684084">
    <property type="component" value="Unassembled WGS sequence"/>
</dbReference>
<dbReference type="VEuPathDB" id="FungiDB:RhiirFUN_021425"/>
<comment type="caution">
    <text evidence="2">The sequence shown here is derived from an EMBL/GenBank/DDBJ whole genome shotgun (WGS) entry which is preliminary data.</text>
</comment>
<reference evidence="2" key="1">
    <citation type="submission" date="2020-05" db="EMBL/GenBank/DDBJ databases">
        <authorList>
            <person name="Rincon C."/>
            <person name="Sanders R I."/>
            <person name="Robbins C."/>
            <person name="Chaturvedi A."/>
        </authorList>
    </citation>
    <scope>NUCLEOTIDE SEQUENCE</scope>
    <source>
        <strain evidence="2">CHB12</strain>
    </source>
</reference>
<evidence type="ECO:0008006" key="4">
    <source>
        <dbReference type="Google" id="ProtNLM"/>
    </source>
</evidence>
<accession>A0A916E1G4</accession>
<feature type="chain" id="PRO_5038056721" description="Cupredoxin" evidence="1">
    <location>
        <begin position="24"/>
        <end position="135"/>
    </location>
</feature>
<dbReference type="OrthoDB" id="2318528at2759"/>
<feature type="signal peptide" evidence="1">
    <location>
        <begin position="1"/>
        <end position="23"/>
    </location>
</feature>
<name>A0A916E1G4_9GLOM</name>
<keyword evidence="1" id="KW-0732">Signal</keyword>
<evidence type="ECO:0000313" key="3">
    <source>
        <dbReference type="Proteomes" id="UP000684084"/>
    </source>
</evidence>
<sequence>MSQKNIITCFLAILVFTVNYGNAIDVQVGDGLYSTFNPSFVSAYYNEPIVFIRTGTKTFILDEYDHCTKSERPDSFHATLTDEQPKATFIPKNTGNFEFIIRTNGPGCEFQNTCTIFLMEPAIMLKYPPLFVIVA</sequence>
<dbReference type="EMBL" id="CAGKOT010000006">
    <property type="protein sequence ID" value="CAB5346961.1"/>
    <property type="molecule type" value="Genomic_DNA"/>
</dbReference>
<protein>
    <recommendedName>
        <fullName evidence="4">Cupredoxin</fullName>
    </recommendedName>
</protein>
<dbReference type="AlphaFoldDB" id="A0A916E1G4"/>